<dbReference type="AlphaFoldDB" id="A0A9Q5HYG1"/>
<evidence type="ECO:0000313" key="9">
    <source>
        <dbReference type="Proteomes" id="UP000757232"/>
    </source>
</evidence>
<proteinExistence type="predicted"/>
<dbReference type="PANTHER" id="PTHR12318:SF0">
    <property type="entry name" value="ACYL-COENZYME A DIPHOSPHATASE NUDT19"/>
    <property type="match status" value="1"/>
</dbReference>
<evidence type="ECO:0000256" key="6">
    <source>
        <dbReference type="ARBA" id="ARBA00023211"/>
    </source>
</evidence>
<keyword evidence="3" id="KW-0479">Metal-binding</keyword>
<name>A0A9Q5HYG1_SANBA</name>
<accession>A0A9Q5HYG1</accession>
<sequence>MVSKAPRPSASLIVVNSENEVLMVQRDLDSRSFAALMKVFPGGNFDQTQDSSLEMTAIRETFEETGILLASRASGFEDTIISENVFEEARKAIHTGKRLFADFLSESGLVPDITSLLPFSTWVTPPQVPRRFRTCFFVTFLPVASALLGPSSGTHIHRLPTPDSPDSEASASTEVVLAQFVHPRDLLSAFSREEIGLMPPQFYILSILQDIFKSGSDSSVNTPTQREQIQRISKSYFGRTEFNPRFDSEASSDGNRALILEGDETRGGKKGQLHRILFVPRKTSPLPRQLQLIRNFDIFTGFGEPEAAKSKL</sequence>
<dbReference type="EMBL" id="LNZH02000185">
    <property type="protein sequence ID" value="OCB88027.1"/>
    <property type="molecule type" value="Genomic_DNA"/>
</dbReference>
<keyword evidence="9" id="KW-1185">Reference proteome</keyword>
<evidence type="ECO:0000256" key="1">
    <source>
        <dbReference type="ARBA" id="ARBA00001936"/>
    </source>
</evidence>
<evidence type="ECO:0000256" key="2">
    <source>
        <dbReference type="ARBA" id="ARBA00001946"/>
    </source>
</evidence>
<dbReference type="OrthoDB" id="1695362at2759"/>
<dbReference type="Proteomes" id="UP000757232">
    <property type="component" value="Unassembled WGS sequence"/>
</dbReference>
<comment type="cofactor">
    <cofactor evidence="1">
        <name>Mn(2+)</name>
        <dbReference type="ChEBI" id="CHEBI:29035"/>
    </cofactor>
</comment>
<keyword evidence="6" id="KW-0464">Manganese</keyword>
<dbReference type="InterPro" id="IPR015797">
    <property type="entry name" value="NUDIX_hydrolase-like_dom_sf"/>
</dbReference>
<dbReference type="PROSITE" id="PS51462">
    <property type="entry name" value="NUDIX"/>
    <property type="match status" value="1"/>
</dbReference>
<dbReference type="InterPro" id="IPR039121">
    <property type="entry name" value="NUDT19"/>
</dbReference>
<evidence type="ECO:0000256" key="5">
    <source>
        <dbReference type="ARBA" id="ARBA00022842"/>
    </source>
</evidence>
<evidence type="ECO:0000259" key="7">
    <source>
        <dbReference type="PROSITE" id="PS51462"/>
    </source>
</evidence>
<comment type="cofactor">
    <cofactor evidence="2">
        <name>Mg(2+)</name>
        <dbReference type="ChEBI" id="CHEBI:18420"/>
    </cofactor>
</comment>
<feature type="domain" description="Nudix hydrolase" evidence="7">
    <location>
        <begin position="5"/>
        <end position="203"/>
    </location>
</feature>
<keyword evidence="5" id="KW-0460">Magnesium</keyword>
<dbReference type="PANTHER" id="PTHR12318">
    <property type="entry name" value="TESTOSTERONE-REGULATED PROTEIN RP2"/>
    <property type="match status" value="1"/>
</dbReference>
<dbReference type="CDD" id="cd18870">
    <property type="entry name" value="NUDIX_AcylCoAdiphos_Nudt19"/>
    <property type="match status" value="1"/>
</dbReference>
<dbReference type="GO" id="GO:0046872">
    <property type="term" value="F:metal ion binding"/>
    <property type="evidence" value="ECO:0007669"/>
    <property type="project" value="UniProtKB-KW"/>
</dbReference>
<reference evidence="8" key="1">
    <citation type="submission" date="2016-06" db="EMBL/GenBank/DDBJ databases">
        <title>Draft Genome sequence of the fungus Inonotus baumii.</title>
        <authorList>
            <person name="Zhu H."/>
            <person name="Lin W."/>
        </authorList>
    </citation>
    <scope>NUCLEOTIDE SEQUENCE</scope>
    <source>
        <strain evidence="8">821</strain>
    </source>
</reference>
<evidence type="ECO:0000313" key="8">
    <source>
        <dbReference type="EMBL" id="OCB88027.1"/>
    </source>
</evidence>
<evidence type="ECO:0000256" key="4">
    <source>
        <dbReference type="ARBA" id="ARBA00022801"/>
    </source>
</evidence>
<keyword evidence="4" id="KW-0378">Hydrolase</keyword>
<dbReference type="InterPro" id="IPR000086">
    <property type="entry name" value="NUDIX_hydrolase_dom"/>
</dbReference>
<dbReference type="SUPFAM" id="SSF55811">
    <property type="entry name" value="Nudix"/>
    <property type="match status" value="1"/>
</dbReference>
<organism evidence="8 9">
    <name type="scientific">Sanghuangporus baumii</name>
    <name type="common">Phellinus baumii</name>
    <dbReference type="NCBI Taxonomy" id="108892"/>
    <lineage>
        <taxon>Eukaryota</taxon>
        <taxon>Fungi</taxon>
        <taxon>Dikarya</taxon>
        <taxon>Basidiomycota</taxon>
        <taxon>Agaricomycotina</taxon>
        <taxon>Agaricomycetes</taxon>
        <taxon>Hymenochaetales</taxon>
        <taxon>Hymenochaetaceae</taxon>
        <taxon>Sanghuangporus</taxon>
    </lineage>
</organism>
<evidence type="ECO:0000256" key="3">
    <source>
        <dbReference type="ARBA" id="ARBA00022723"/>
    </source>
</evidence>
<dbReference type="Pfam" id="PF00293">
    <property type="entry name" value="NUDIX"/>
    <property type="match status" value="1"/>
</dbReference>
<dbReference type="Gene3D" id="3.90.79.10">
    <property type="entry name" value="Nucleoside Triphosphate Pyrophosphohydrolase"/>
    <property type="match status" value="1"/>
</dbReference>
<comment type="caution">
    <text evidence="8">The sequence shown here is derived from an EMBL/GenBank/DDBJ whole genome shotgun (WGS) entry which is preliminary data.</text>
</comment>
<protein>
    <recommendedName>
        <fullName evidence="7">Nudix hydrolase domain-containing protein</fullName>
    </recommendedName>
</protein>
<gene>
    <name evidence="8" type="ORF">A7U60_g4812</name>
</gene>
<dbReference type="GO" id="GO:0016818">
    <property type="term" value="F:hydrolase activity, acting on acid anhydrides, in phosphorus-containing anhydrides"/>
    <property type="evidence" value="ECO:0007669"/>
    <property type="project" value="InterPro"/>
</dbReference>
<dbReference type="GO" id="GO:0005739">
    <property type="term" value="C:mitochondrion"/>
    <property type="evidence" value="ECO:0007669"/>
    <property type="project" value="TreeGrafter"/>
</dbReference>